<evidence type="ECO:0000256" key="4">
    <source>
        <dbReference type="ARBA" id="ARBA00046345"/>
    </source>
</evidence>
<reference evidence="7 8" key="1">
    <citation type="journal article" date="2014" name="Genome Announc.">
        <title>Draft Genome Sequence of the Haloacid-Degrading Burkholderia caribensis Strain MBA4.</title>
        <authorList>
            <person name="Pan Y."/>
            <person name="Kong K.F."/>
            <person name="Tsang J.S."/>
        </authorList>
    </citation>
    <scope>NUCLEOTIDE SEQUENCE [LARGE SCALE GENOMIC DNA]</scope>
    <source>
        <strain evidence="7 8">MBA4</strain>
    </source>
</reference>
<feature type="compositionally biased region" description="Low complexity" evidence="5">
    <location>
        <begin position="106"/>
        <end position="129"/>
    </location>
</feature>
<feature type="region of interest" description="Disordered" evidence="5">
    <location>
        <begin position="53"/>
        <end position="85"/>
    </location>
</feature>
<comment type="similarity">
    <text evidence="4">In the N-terminal section; belongs to the PINc/VapC protein family.</text>
</comment>
<dbReference type="GO" id="GO:0005829">
    <property type="term" value="C:cytosol"/>
    <property type="evidence" value="ECO:0007669"/>
    <property type="project" value="TreeGrafter"/>
</dbReference>
<sequence>MPLPTPPSKLGNLLPPDEYTAKPAKPGRKQAYEGEQAASAEYGRANVAAPMTHAANAATTLRPVHSAAEPVAEATPSRGRKSKQTPALLQPVPAAPAVAPGTAAPVVARGKGSAEAEAPAATSARPTRTGTKKGTAKSAQVEVRKLFVLDTNVLMHDPTCLFRFEEHDVYLPMMTLEELDNHKKGMSEVARNARQVSRTLDSLVANAGDMSEGISLARLGSREALGRLYFQTKLTHIEPVEGLPQGKADNQILGVVRALQRDREDRQVVLVSKDINMRIKAHALGLPAEDYFNDQVLEDKDLLYSGIRQLPLDFWAKHAKDMESWQDTKTGTTYYRVTGPLCASMLVNEFVYLEPQNGEPAFHAIVRELNGKTALLQTLRDYGHHKNNVWGITARNREQNFALNLLMNPEIDFVTLLGQAGTGKTLVALAAGLAQVLDDKRYNEIIVTRATVPVGEDIGFLPGTEEEKMQPWMGAFDDNLEVLQKTDDAAGEWGRAATQELIRSRLKIKSMNFMRGRTFVDKYLIIDEAQNLTPKQMKTLVTRAGPGTKIICLGNIAQIDTPYLTEGSSGLTYVVDRFKGWAHSGHVTLARGERSRLADYASDIL</sequence>
<dbReference type="SMART" id="SM00670">
    <property type="entry name" value="PINc"/>
    <property type="match status" value="1"/>
</dbReference>
<dbReference type="GeneID" id="69969160"/>
<dbReference type="InterPro" id="IPR003714">
    <property type="entry name" value="PhoH"/>
</dbReference>
<dbReference type="SUPFAM" id="SSF52540">
    <property type="entry name" value="P-loop containing nucleoside triphosphate hydrolases"/>
    <property type="match status" value="1"/>
</dbReference>
<keyword evidence="3" id="KW-0067">ATP-binding</keyword>
<dbReference type="InterPro" id="IPR027417">
    <property type="entry name" value="P-loop_NTPase"/>
</dbReference>
<dbReference type="InterPro" id="IPR002716">
    <property type="entry name" value="PIN_dom"/>
</dbReference>
<evidence type="ECO:0000313" key="7">
    <source>
        <dbReference type="EMBL" id="ALL65067.1"/>
    </source>
</evidence>
<name>A0A0P0R9N5_9BURK</name>
<dbReference type="SUPFAM" id="SSF88723">
    <property type="entry name" value="PIN domain-like"/>
    <property type="match status" value="1"/>
</dbReference>
<dbReference type="Pfam" id="PF02562">
    <property type="entry name" value="PhoH"/>
    <property type="match status" value="1"/>
</dbReference>
<dbReference type="Proteomes" id="UP000019146">
    <property type="component" value="Chromosome 1"/>
</dbReference>
<keyword evidence="2" id="KW-0547">Nucleotide-binding</keyword>
<dbReference type="CDD" id="cd09883">
    <property type="entry name" value="PIN_VapC_PhoHL-ATPase"/>
    <property type="match status" value="1"/>
</dbReference>
<feature type="domain" description="PIN" evidence="6">
    <location>
        <begin position="145"/>
        <end position="279"/>
    </location>
</feature>
<dbReference type="Gene3D" id="3.40.50.1010">
    <property type="entry name" value="5'-nuclease"/>
    <property type="match status" value="1"/>
</dbReference>
<dbReference type="Pfam" id="PF13638">
    <property type="entry name" value="PIN_4"/>
    <property type="match status" value="1"/>
</dbReference>
<evidence type="ECO:0000256" key="5">
    <source>
        <dbReference type="SAM" id="MobiDB-lite"/>
    </source>
</evidence>
<accession>A0A0P0R9N5</accession>
<dbReference type="PANTHER" id="PTHR30473:SF2">
    <property type="entry name" value="PIN DOMAIN-CONTAINING PROTEIN"/>
    <property type="match status" value="1"/>
</dbReference>
<feature type="region of interest" description="Disordered" evidence="5">
    <location>
        <begin position="106"/>
        <end position="136"/>
    </location>
</feature>
<evidence type="ECO:0000256" key="2">
    <source>
        <dbReference type="ARBA" id="ARBA00022741"/>
    </source>
</evidence>
<dbReference type="RefSeq" id="WP_036004985.1">
    <property type="nucleotide sequence ID" value="NZ_CP012746.1"/>
</dbReference>
<comment type="similarity">
    <text evidence="1">Belongs to the PhoH family.</text>
</comment>
<dbReference type="Gene3D" id="3.40.50.300">
    <property type="entry name" value="P-loop containing nucleotide triphosphate hydrolases"/>
    <property type="match status" value="1"/>
</dbReference>
<organism evidence="7 8">
    <name type="scientific">Paraburkholderia caribensis MBA4</name>
    <dbReference type="NCBI Taxonomy" id="1323664"/>
    <lineage>
        <taxon>Bacteria</taxon>
        <taxon>Pseudomonadati</taxon>
        <taxon>Pseudomonadota</taxon>
        <taxon>Betaproteobacteria</taxon>
        <taxon>Burkholderiales</taxon>
        <taxon>Burkholderiaceae</taxon>
        <taxon>Paraburkholderia</taxon>
    </lineage>
</organism>
<dbReference type="AlphaFoldDB" id="A0A0P0R9N5"/>
<gene>
    <name evidence="7" type="ORF">K788_0002568</name>
</gene>
<proteinExistence type="inferred from homology"/>
<protein>
    <submittedName>
        <fullName evidence="7">Putative ATPase related to phosphate starvation-inducible protein PhoH</fullName>
    </submittedName>
</protein>
<dbReference type="EMBL" id="CP012746">
    <property type="protein sequence ID" value="ALL65067.1"/>
    <property type="molecule type" value="Genomic_DNA"/>
</dbReference>
<evidence type="ECO:0000256" key="3">
    <source>
        <dbReference type="ARBA" id="ARBA00022840"/>
    </source>
</evidence>
<dbReference type="InterPro" id="IPR029060">
    <property type="entry name" value="PIN-like_dom_sf"/>
</dbReference>
<dbReference type="FunFam" id="3.40.50.300:FF:000013">
    <property type="entry name" value="PhoH family ATPase"/>
    <property type="match status" value="1"/>
</dbReference>
<feature type="region of interest" description="Disordered" evidence="5">
    <location>
        <begin position="1"/>
        <end position="38"/>
    </location>
</feature>
<evidence type="ECO:0000259" key="6">
    <source>
        <dbReference type="SMART" id="SM00670"/>
    </source>
</evidence>
<dbReference type="GO" id="GO:0005524">
    <property type="term" value="F:ATP binding"/>
    <property type="evidence" value="ECO:0007669"/>
    <property type="project" value="UniProtKB-KW"/>
</dbReference>
<evidence type="ECO:0000256" key="1">
    <source>
        <dbReference type="ARBA" id="ARBA00010393"/>
    </source>
</evidence>
<dbReference type="KEGG" id="bcai:K788_0002568"/>
<dbReference type="PANTHER" id="PTHR30473">
    <property type="entry name" value="PROTEIN PHOH"/>
    <property type="match status" value="1"/>
</dbReference>
<dbReference type="InterPro" id="IPR051451">
    <property type="entry name" value="PhoH2-like"/>
</dbReference>
<evidence type="ECO:0000313" key="8">
    <source>
        <dbReference type="Proteomes" id="UP000019146"/>
    </source>
</evidence>